<organism evidence="2 3">
    <name type="scientific">Phytophthora fragariaefolia</name>
    <dbReference type="NCBI Taxonomy" id="1490495"/>
    <lineage>
        <taxon>Eukaryota</taxon>
        <taxon>Sar</taxon>
        <taxon>Stramenopiles</taxon>
        <taxon>Oomycota</taxon>
        <taxon>Peronosporomycetes</taxon>
        <taxon>Peronosporales</taxon>
        <taxon>Peronosporaceae</taxon>
        <taxon>Phytophthora</taxon>
    </lineage>
</organism>
<comment type="caution">
    <text evidence="2">The sequence shown here is derived from an EMBL/GenBank/DDBJ whole genome shotgun (WGS) entry which is preliminary data.</text>
</comment>
<dbReference type="EMBL" id="BSXT01000031">
    <property type="protein sequence ID" value="GMF15295.1"/>
    <property type="molecule type" value="Genomic_DNA"/>
</dbReference>
<feature type="compositionally biased region" description="Polar residues" evidence="1">
    <location>
        <begin position="33"/>
        <end position="55"/>
    </location>
</feature>
<dbReference type="Proteomes" id="UP001165121">
    <property type="component" value="Unassembled WGS sequence"/>
</dbReference>
<evidence type="ECO:0000313" key="2">
    <source>
        <dbReference type="EMBL" id="GMF15295.1"/>
    </source>
</evidence>
<protein>
    <submittedName>
        <fullName evidence="2">Unnamed protein product</fullName>
    </submittedName>
</protein>
<evidence type="ECO:0000313" key="3">
    <source>
        <dbReference type="Proteomes" id="UP001165121"/>
    </source>
</evidence>
<gene>
    <name evidence="2" type="ORF">Pfra01_000037300</name>
</gene>
<evidence type="ECO:0000256" key="1">
    <source>
        <dbReference type="SAM" id="MobiDB-lite"/>
    </source>
</evidence>
<proteinExistence type="predicted"/>
<dbReference type="AlphaFoldDB" id="A0A9W6THL3"/>
<feature type="compositionally biased region" description="Polar residues" evidence="1">
    <location>
        <begin position="11"/>
        <end position="20"/>
    </location>
</feature>
<reference evidence="2" key="1">
    <citation type="submission" date="2023-04" db="EMBL/GenBank/DDBJ databases">
        <title>Phytophthora fragariaefolia NBRC 109709.</title>
        <authorList>
            <person name="Ichikawa N."/>
            <person name="Sato H."/>
            <person name="Tonouchi N."/>
        </authorList>
    </citation>
    <scope>NUCLEOTIDE SEQUENCE</scope>
    <source>
        <strain evidence="2">NBRC 109709</strain>
    </source>
</reference>
<keyword evidence="3" id="KW-1185">Reference proteome</keyword>
<feature type="region of interest" description="Disordered" evidence="1">
    <location>
        <begin position="1"/>
        <end position="85"/>
    </location>
</feature>
<sequence length="85" mass="9301">MVRLPVGVRSVENSFNSTIKGSPGPRETITVDGFTTNSAPPPQLDNTFSSFSNTDEFTRDLPTGTTTDEEESMVVRSRFTEKNNG</sequence>
<accession>A0A9W6THL3</accession>
<name>A0A9W6THL3_9STRA</name>